<evidence type="ECO:0000256" key="3">
    <source>
        <dbReference type="RuleBase" id="RU000363"/>
    </source>
</evidence>
<evidence type="ECO:0000259" key="4">
    <source>
        <dbReference type="SMART" id="SM00822"/>
    </source>
</evidence>
<dbReference type="Gene3D" id="3.40.50.720">
    <property type="entry name" value="NAD(P)-binding Rossmann-like Domain"/>
    <property type="match status" value="1"/>
</dbReference>
<name>A0AAU1ZU17_9ACTN</name>
<comment type="similarity">
    <text evidence="1 3">Belongs to the short-chain dehydrogenases/reductases (SDR) family.</text>
</comment>
<dbReference type="GO" id="GO:0016491">
    <property type="term" value="F:oxidoreductase activity"/>
    <property type="evidence" value="ECO:0007669"/>
    <property type="project" value="UniProtKB-KW"/>
</dbReference>
<accession>A0AAU1ZU17</accession>
<dbReference type="InterPro" id="IPR057326">
    <property type="entry name" value="KR_dom"/>
</dbReference>
<evidence type="ECO:0000256" key="2">
    <source>
        <dbReference type="ARBA" id="ARBA00023002"/>
    </source>
</evidence>
<protein>
    <submittedName>
        <fullName evidence="5">SDR family NAD(P)-dependent oxidoreductase</fullName>
    </submittedName>
</protein>
<reference evidence="5" key="1">
    <citation type="submission" date="2022-10" db="EMBL/GenBank/DDBJ databases">
        <title>The complete genomes of actinobacterial strains from the NBC collection.</title>
        <authorList>
            <person name="Joergensen T.S."/>
            <person name="Alvarez Arevalo M."/>
            <person name="Sterndorff E.B."/>
            <person name="Faurdal D."/>
            <person name="Vuksanovic O."/>
            <person name="Mourched A.-S."/>
            <person name="Charusanti P."/>
            <person name="Shaw S."/>
            <person name="Blin K."/>
            <person name="Weber T."/>
        </authorList>
    </citation>
    <scope>NUCLEOTIDE SEQUENCE</scope>
    <source>
        <strain evidence="5">NBC_00093</strain>
    </source>
</reference>
<dbReference type="PANTHER" id="PTHR44196">
    <property type="entry name" value="DEHYDROGENASE/REDUCTASE SDR FAMILY MEMBER 7B"/>
    <property type="match status" value="1"/>
</dbReference>
<dbReference type="InterPro" id="IPR002347">
    <property type="entry name" value="SDR_fam"/>
</dbReference>
<dbReference type="AlphaFoldDB" id="A0AAU1ZU17"/>
<evidence type="ECO:0000313" key="5">
    <source>
        <dbReference type="EMBL" id="WTT15512.1"/>
    </source>
</evidence>
<dbReference type="Pfam" id="PF00106">
    <property type="entry name" value="adh_short"/>
    <property type="match status" value="1"/>
</dbReference>
<dbReference type="PROSITE" id="PS00061">
    <property type="entry name" value="ADH_SHORT"/>
    <property type="match status" value="1"/>
</dbReference>
<sequence length="275" mass="29273">MNAFADRVAVITGAGSGIGRALAVALASKGARLALSDVDTAGLAATVRRVEAFGADVEAARVDVSEREAVFRYAGEVVGRFGRVHQLYNNAGIEYHGAFERSALEDVERIMNVDFWGVVNFSKAFLPHLIASRDGHLVNVSSLFGLMSVPGQSAYSSAKFAVRGFTESLRQEMLAAGHPVKVTCVHPSSVKTAIARNAGVPAGDDRAAVVNLFDRKLARISPDDAARTILRGVRRNKARVLVGADAKFLDAFVRIVGPSYQRVTAAVAARALTDH</sequence>
<feature type="domain" description="Ketoreductase" evidence="4">
    <location>
        <begin position="7"/>
        <end position="204"/>
    </location>
</feature>
<dbReference type="SUPFAM" id="SSF51735">
    <property type="entry name" value="NAD(P)-binding Rossmann-fold domains"/>
    <property type="match status" value="1"/>
</dbReference>
<dbReference type="GO" id="GO:0016020">
    <property type="term" value="C:membrane"/>
    <property type="evidence" value="ECO:0007669"/>
    <property type="project" value="TreeGrafter"/>
</dbReference>
<keyword evidence="2" id="KW-0560">Oxidoreductase</keyword>
<dbReference type="PRINTS" id="PR00081">
    <property type="entry name" value="GDHRDH"/>
</dbReference>
<proteinExistence type="inferred from homology"/>
<gene>
    <name evidence="5" type="ORF">OHA22_08260</name>
</gene>
<dbReference type="PRINTS" id="PR00080">
    <property type="entry name" value="SDRFAMILY"/>
</dbReference>
<evidence type="ECO:0000256" key="1">
    <source>
        <dbReference type="ARBA" id="ARBA00006484"/>
    </source>
</evidence>
<dbReference type="SMART" id="SM00822">
    <property type="entry name" value="PKS_KR"/>
    <property type="match status" value="1"/>
</dbReference>
<dbReference type="InterPro" id="IPR036291">
    <property type="entry name" value="NAD(P)-bd_dom_sf"/>
</dbReference>
<organism evidence="5">
    <name type="scientific">Streptomyces sp. NBC_00093</name>
    <dbReference type="NCBI Taxonomy" id="2975649"/>
    <lineage>
        <taxon>Bacteria</taxon>
        <taxon>Bacillati</taxon>
        <taxon>Actinomycetota</taxon>
        <taxon>Actinomycetes</taxon>
        <taxon>Kitasatosporales</taxon>
        <taxon>Streptomycetaceae</taxon>
        <taxon>Streptomyces</taxon>
    </lineage>
</organism>
<dbReference type="EMBL" id="CP108222">
    <property type="protein sequence ID" value="WTT15512.1"/>
    <property type="molecule type" value="Genomic_DNA"/>
</dbReference>
<dbReference type="PANTHER" id="PTHR44196:SF1">
    <property type="entry name" value="DEHYDROGENASE_REDUCTASE SDR FAMILY MEMBER 7B"/>
    <property type="match status" value="1"/>
</dbReference>
<dbReference type="InterPro" id="IPR020904">
    <property type="entry name" value="Sc_DH/Rdtase_CS"/>
</dbReference>